<name>A0A4R6SBL7_9FIRM</name>
<dbReference type="CDD" id="cd01948">
    <property type="entry name" value="EAL"/>
    <property type="match status" value="1"/>
</dbReference>
<feature type="transmembrane region" description="Helical" evidence="1">
    <location>
        <begin position="85"/>
        <end position="105"/>
    </location>
</feature>
<dbReference type="EMBL" id="SNXX01000007">
    <property type="protein sequence ID" value="TDP96867.1"/>
    <property type="molecule type" value="Genomic_DNA"/>
</dbReference>
<dbReference type="InterPro" id="IPR035919">
    <property type="entry name" value="EAL_sf"/>
</dbReference>
<dbReference type="Pfam" id="PF00563">
    <property type="entry name" value="EAL"/>
    <property type="match status" value="1"/>
</dbReference>
<comment type="caution">
    <text evidence="4">The sequence shown here is derived from an EMBL/GenBank/DDBJ whole genome shotgun (WGS) entry which is preliminary data.</text>
</comment>
<dbReference type="InterPro" id="IPR001633">
    <property type="entry name" value="EAL_dom"/>
</dbReference>
<dbReference type="Pfam" id="PF00990">
    <property type="entry name" value="GGDEF"/>
    <property type="match status" value="1"/>
</dbReference>
<dbReference type="CDD" id="cd01949">
    <property type="entry name" value="GGDEF"/>
    <property type="match status" value="1"/>
</dbReference>
<feature type="transmembrane region" description="Helical" evidence="1">
    <location>
        <begin position="111"/>
        <end position="131"/>
    </location>
</feature>
<keyword evidence="1" id="KW-0472">Membrane</keyword>
<keyword evidence="1" id="KW-0812">Transmembrane</keyword>
<keyword evidence="1" id="KW-1133">Transmembrane helix</keyword>
<dbReference type="AlphaFoldDB" id="A0A4R6SBL7"/>
<dbReference type="InterPro" id="IPR000160">
    <property type="entry name" value="GGDEF_dom"/>
</dbReference>
<proteinExistence type="predicted"/>
<evidence type="ECO:0000313" key="4">
    <source>
        <dbReference type="EMBL" id="TDP96867.1"/>
    </source>
</evidence>
<feature type="domain" description="GGDEF" evidence="3">
    <location>
        <begin position="183"/>
        <end position="316"/>
    </location>
</feature>
<dbReference type="PROSITE" id="PS50883">
    <property type="entry name" value="EAL"/>
    <property type="match status" value="1"/>
</dbReference>
<dbReference type="SMART" id="SM00052">
    <property type="entry name" value="EAL"/>
    <property type="match status" value="1"/>
</dbReference>
<dbReference type="PANTHER" id="PTHR33121">
    <property type="entry name" value="CYCLIC DI-GMP PHOSPHODIESTERASE PDEF"/>
    <property type="match status" value="1"/>
</dbReference>
<organism evidence="4 5">
    <name type="scientific">Halanaerobium saccharolyticum</name>
    <dbReference type="NCBI Taxonomy" id="43595"/>
    <lineage>
        <taxon>Bacteria</taxon>
        <taxon>Bacillati</taxon>
        <taxon>Bacillota</taxon>
        <taxon>Clostridia</taxon>
        <taxon>Halanaerobiales</taxon>
        <taxon>Halanaerobiaceae</taxon>
        <taxon>Halanaerobium</taxon>
    </lineage>
</organism>
<dbReference type="SMART" id="SM00267">
    <property type="entry name" value="GGDEF"/>
    <property type="match status" value="1"/>
</dbReference>
<evidence type="ECO:0000259" key="3">
    <source>
        <dbReference type="PROSITE" id="PS50887"/>
    </source>
</evidence>
<feature type="transmembrane region" description="Helical" evidence="1">
    <location>
        <begin position="59"/>
        <end position="78"/>
    </location>
</feature>
<reference evidence="4 5" key="1">
    <citation type="submission" date="2019-03" db="EMBL/GenBank/DDBJ databases">
        <title>Subsurface microbial communities from deep shales in Ohio and West Virginia, USA.</title>
        <authorList>
            <person name="Wrighton K."/>
        </authorList>
    </citation>
    <scope>NUCLEOTIDE SEQUENCE [LARGE SCALE GENOMIC DNA]</scope>
    <source>
        <strain evidence="4 5">MSL 7</strain>
    </source>
</reference>
<dbReference type="InterPro" id="IPR043128">
    <property type="entry name" value="Rev_trsase/Diguanyl_cyclase"/>
</dbReference>
<dbReference type="SUPFAM" id="SSF141868">
    <property type="entry name" value="EAL domain-like"/>
    <property type="match status" value="1"/>
</dbReference>
<sequence length="576" mass="66717">MMTTQSLNKFLMDEIKKIKISDYINNKILILFNIFYVFSAVFLILSNSANLSSLKFSSATIRGIIVQLQIILLLSLTIKYALKGFVSALILNVFSIFSVLTLMIAGNSISFLPALIAYLTVLIILYLIFVYQQEISLKINQLKKEKKKLHYMAYYDNLTEIANREMLIERLDYLSSMSEAEKINYKLIFIDFKNFKKINDSWGYEIGDYILQEIAFRLQKIVDENDLSARLGGDEFAVVVQRELETEELKRYIRKIKRELERTYKYDQKEIILSSNFGISAYPEDGHNSKEMIRSADIAIYKAKQNPNKEIEFFVKNMEKDVIVGVQMEDSLKRAIKNEEFHLVFQPQYKIDGEKLRGFETLIRWHSTEQGTISPALFIPVAEKTGLIKEIGEWVIRTSIRKFKLLEENFKEIPVLSINISVVQLTDPDFVAAVKRIIDEEKIKGFKLEFEITESLFISDQEYVIDVLYKLKELGISIAMDDFGTGYASLSYLQHIPLDVIKIDKAFIDLISQNPESEKMMVPPIIEMAQQWGIKVVAEGVETVEQLHYLEDHNCDYLQGFLLNKPLSEYQISKVF</sequence>
<dbReference type="Proteomes" id="UP000295176">
    <property type="component" value="Unassembled WGS sequence"/>
</dbReference>
<accession>A0A4R6SBL7</accession>
<dbReference type="InterPro" id="IPR029787">
    <property type="entry name" value="Nucleotide_cyclase"/>
</dbReference>
<feature type="transmembrane region" description="Helical" evidence="1">
    <location>
        <begin position="28"/>
        <end position="47"/>
    </location>
</feature>
<dbReference type="SUPFAM" id="SSF55073">
    <property type="entry name" value="Nucleotide cyclase"/>
    <property type="match status" value="1"/>
</dbReference>
<dbReference type="NCBIfam" id="TIGR00254">
    <property type="entry name" value="GGDEF"/>
    <property type="match status" value="1"/>
</dbReference>
<evidence type="ECO:0000256" key="1">
    <source>
        <dbReference type="SAM" id="Phobius"/>
    </source>
</evidence>
<dbReference type="InterPro" id="IPR050706">
    <property type="entry name" value="Cyclic-di-GMP_PDE-like"/>
</dbReference>
<gene>
    <name evidence="4" type="ORF">C7957_10763</name>
</gene>
<evidence type="ECO:0000259" key="2">
    <source>
        <dbReference type="PROSITE" id="PS50883"/>
    </source>
</evidence>
<dbReference type="Gene3D" id="3.20.20.450">
    <property type="entry name" value="EAL domain"/>
    <property type="match status" value="1"/>
</dbReference>
<dbReference type="PROSITE" id="PS50887">
    <property type="entry name" value="GGDEF"/>
    <property type="match status" value="1"/>
</dbReference>
<dbReference type="Gene3D" id="3.30.70.270">
    <property type="match status" value="1"/>
</dbReference>
<feature type="domain" description="EAL" evidence="2">
    <location>
        <begin position="325"/>
        <end position="576"/>
    </location>
</feature>
<protein>
    <submittedName>
        <fullName evidence="4">Diguanylate cyclase (GGDEF)-like protein</fullName>
    </submittedName>
</protein>
<evidence type="ECO:0000313" key="5">
    <source>
        <dbReference type="Proteomes" id="UP000295176"/>
    </source>
</evidence>
<dbReference type="GO" id="GO:0071111">
    <property type="term" value="F:cyclic-guanylate-specific phosphodiesterase activity"/>
    <property type="evidence" value="ECO:0007669"/>
    <property type="project" value="InterPro"/>
</dbReference>
<dbReference type="PANTHER" id="PTHR33121:SF70">
    <property type="entry name" value="SIGNALING PROTEIN YKOW"/>
    <property type="match status" value="1"/>
</dbReference>
<dbReference type="RefSeq" id="WP_133530106.1">
    <property type="nucleotide sequence ID" value="NZ_SNXX01000007.1"/>
</dbReference>